<dbReference type="FunFam" id="2.170.130.10:FF:000001">
    <property type="entry name" value="Catecholate siderophore TonB-dependent receptor"/>
    <property type="match status" value="1"/>
</dbReference>
<dbReference type="Gene3D" id="2.40.170.20">
    <property type="entry name" value="TonB-dependent receptor, beta-barrel domain"/>
    <property type="match status" value="1"/>
</dbReference>
<dbReference type="EMBL" id="CP050855">
    <property type="protein sequence ID" value="QLH64355.1"/>
    <property type="molecule type" value="Genomic_DNA"/>
</dbReference>
<evidence type="ECO:0000313" key="17">
    <source>
        <dbReference type="EMBL" id="QLH64355.1"/>
    </source>
</evidence>
<dbReference type="InterPro" id="IPR012910">
    <property type="entry name" value="Plug_dom"/>
</dbReference>
<dbReference type="GO" id="GO:0009279">
    <property type="term" value="C:cell outer membrane"/>
    <property type="evidence" value="ECO:0007669"/>
    <property type="project" value="UniProtKB-SubCell"/>
</dbReference>
<keyword evidence="8" id="KW-0408">Iron</keyword>
<evidence type="ECO:0000256" key="2">
    <source>
        <dbReference type="ARBA" id="ARBA00009810"/>
    </source>
</evidence>
<evidence type="ECO:0000256" key="4">
    <source>
        <dbReference type="ARBA" id="ARBA00022452"/>
    </source>
</evidence>
<evidence type="ECO:0000313" key="18">
    <source>
        <dbReference type="Proteomes" id="UP000042738"/>
    </source>
</evidence>
<evidence type="ECO:0000256" key="16">
    <source>
        <dbReference type="RuleBase" id="RU003357"/>
    </source>
</evidence>
<evidence type="ECO:0000256" key="13">
    <source>
        <dbReference type="ARBA" id="ARBA00023237"/>
    </source>
</evidence>
<dbReference type="Proteomes" id="UP000042738">
    <property type="component" value="Chromosome"/>
</dbReference>
<keyword evidence="10 15" id="KW-0798">TonB box</keyword>
<dbReference type="PANTHER" id="PTHR32552">
    <property type="entry name" value="FERRICHROME IRON RECEPTOR-RELATED"/>
    <property type="match status" value="1"/>
</dbReference>
<dbReference type="PANTHER" id="PTHR32552:SF68">
    <property type="entry name" value="FERRICHROME OUTER MEMBRANE TRANSPORTER_PHAGE RECEPTOR"/>
    <property type="match status" value="1"/>
</dbReference>
<dbReference type="GO" id="GO:0015344">
    <property type="term" value="F:siderophore uptake transmembrane transporter activity"/>
    <property type="evidence" value="ECO:0007669"/>
    <property type="project" value="TreeGrafter"/>
</dbReference>
<keyword evidence="13 14" id="KW-0998">Cell outer membrane</keyword>
<keyword evidence="12 17" id="KW-0675">Receptor</keyword>
<keyword evidence="11 14" id="KW-0472">Membrane</keyword>
<evidence type="ECO:0000256" key="8">
    <source>
        <dbReference type="ARBA" id="ARBA00023004"/>
    </source>
</evidence>
<dbReference type="Gene3D" id="2.170.130.10">
    <property type="entry name" value="TonB-dependent receptor, plug domain"/>
    <property type="match status" value="1"/>
</dbReference>
<evidence type="ECO:0000256" key="1">
    <source>
        <dbReference type="ARBA" id="ARBA00004571"/>
    </source>
</evidence>
<dbReference type="AlphaFoldDB" id="A0A7D5STM1"/>
<keyword evidence="3 14" id="KW-0813">Transport</keyword>
<reference evidence="17 18" key="1">
    <citation type="journal article" date="2014" name="Genome Announc.">
        <title>Whole-Genome Sequence of Serratia symbiotica Strain CWBI-2.3T, a Free-Living Symbiont of the Black Bean Aphid Aphis fabae.</title>
        <authorList>
            <person name="Foray V."/>
            <person name="Grigorescu A.S."/>
            <person name="Sabri A."/>
            <person name="Haubruge E."/>
            <person name="Lognay G."/>
            <person name="Francis F."/>
            <person name="Fauconnier M.L."/>
            <person name="Hance T."/>
            <person name="Thonart P."/>
        </authorList>
    </citation>
    <scope>NUCLEOTIDE SEQUENCE [LARGE SCALE GENOMIC DNA]</scope>
    <source>
        <strain evidence="17">CWBI-2.3</strain>
    </source>
</reference>
<dbReference type="InterPro" id="IPR037066">
    <property type="entry name" value="Plug_dom_sf"/>
</dbReference>
<evidence type="ECO:0000256" key="7">
    <source>
        <dbReference type="ARBA" id="ARBA00022729"/>
    </source>
</evidence>
<evidence type="ECO:0000256" key="12">
    <source>
        <dbReference type="ARBA" id="ARBA00023170"/>
    </source>
</evidence>
<evidence type="ECO:0000256" key="15">
    <source>
        <dbReference type="PROSITE-ProRule" id="PRU10143"/>
    </source>
</evidence>
<dbReference type="InterPro" id="IPR010916">
    <property type="entry name" value="TonB_box_CS"/>
</dbReference>
<dbReference type="Pfam" id="PF00593">
    <property type="entry name" value="TonB_dep_Rec_b-barrel"/>
    <property type="match status" value="1"/>
</dbReference>
<dbReference type="SUPFAM" id="SSF56935">
    <property type="entry name" value="Porins"/>
    <property type="match status" value="1"/>
</dbReference>
<protein>
    <submittedName>
        <fullName evidence="17">TonB-dependent siderophore receptor</fullName>
    </submittedName>
</protein>
<comment type="similarity">
    <text evidence="2 14 16">Belongs to the TonB-dependent receptor family.</text>
</comment>
<feature type="short sequence motif" description="TonB box" evidence="15">
    <location>
        <begin position="43"/>
        <end position="49"/>
    </location>
</feature>
<name>A0A7D5STM1_9GAMM</name>
<dbReference type="CDD" id="cd01347">
    <property type="entry name" value="ligand_gated_channel"/>
    <property type="match status" value="1"/>
</dbReference>
<keyword evidence="7" id="KW-0732">Signal</keyword>
<evidence type="ECO:0000256" key="14">
    <source>
        <dbReference type="PROSITE-ProRule" id="PRU01360"/>
    </source>
</evidence>
<dbReference type="PROSITE" id="PS52016">
    <property type="entry name" value="TONB_DEPENDENT_REC_3"/>
    <property type="match status" value="1"/>
</dbReference>
<evidence type="ECO:0000256" key="5">
    <source>
        <dbReference type="ARBA" id="ARBA00022496"/>
    </source>
</evidence>
<evidence type="ECO:0000256" key="10">
    <source>
        <dbReference type="ARBA" id="ARBA00023077"/>
    </source>
</evidence>
<dbReference type="InterPro" id="IPR039426">
    <property type="entry name" value="TonB-dep_rcpt-like"/>
</dbReference>
<proteinExistence type="inferred from homology"/>
<dbReference type="InterPro" id="IPR000531">
    <property type="entry name" value="Beta-barrel_TonB"/>
</dbReference>
<evidence type="ECO:0000256" key="11">
    <source>
        <dbReference type="ARBA" id="ARBA00023136"/>
    </source>
</evidence>
<organism evidence="17 18">
    <name type="scientific">Serratia symbiotica</name>
    <dbReference type="NCBI Taxonomy" id="138074"/>
    <lineage>
        <taxon>Bacteria</taxon>
        <taxon>Pseudomonadati</taxon>
        <taxon>Pseudomonadota</taxon>
        <taxon>Gammaproteobacteria</taxon>
        <taxon>Enterobacterales</taxon>
        <taxon>Yersiniaceae</taxon>
        <taxon>Serratia</taxon>
    </lineage>
</organism>
<dbReference type="InterPro" id="IPR010105">
    <property type="entry name" value="TonB_sidphr_rcpt"/>
</dbReference>
<dbReference type="PROSITE" id="PS00430">
    <property type="entry name" value="TONB_DEPENDENT_REC_1"/>
    <property type="match status" value="1"/>
</dbReference>
<evidence type="ECO:0000256" key="9">
    <source>
        <dbReference type="ARBA" id="ARBA00023065"/>
    </source>
</evidence>
<evidence type="ECO:0000256" key="6">
    <source>
        <dbReference type="ARBA" id="ARBA00022692"/>
    </source>
</evidence>
<dbReference type="InterPro" id="IPR036942">
    <property type="entry name" value="Beta-barrel_TonB_sf"/>
</dbReference>
<sequence length="731" mass="80619">MIKNKHLAVTSTSPLTGKKRLAVFTTLLAAAFPLHAADQREETLVVTATAPEVPSSPLKGLVAKNSDAGTKTAVPLVKTPQNISVVTRAQMDAQGATTVSNALNYTSGAFTNYRGSSNRNDEVVVRGFRYAPKFLDGLSYGLGGQGSTTGKIDPWLLERVELVHGPASVLYGQVNPGGLINMTSKRPTAESIHNVQARGGNKHLGEVAFDFGGALNDENTLLYRLNGIASTQHQFVKDYKEQRVAIAPALTWLPNSDTSFTLLTSYQNDPKSGYRNFLPSLGTVTATDKGQYIPYDINVSDPTYNLSKREQTSVGYLFDHSFNENVTLVQNLRYSTMNSKYKYMVYTWNNPEISQTNIARRAQREDTSADELSFDNHLNAKFDTGALSHNVVGGLDYKWSKSTSELRRVGGEKYYFDWANPVYGIPVDESQMSKTIDSVKKLDQIGLYLQDQLEWRNWNLLLSGRHDWSEIRTQDRTNNTKMQQNDSKFTGRAALLYAFDFGLSPYVSYSTSFEPNLDRGAPGAAPFKPTTGEQTEVGLKFQPKGSDTMLSLALFDINQKNITSYNSILGYNEQIGKTRSRGVETELHSQLTPEIAVIANYTLTDAVIKESNTAAQIDKALAVIPHHMASLWGSYTFQQGPLKSFTLGSGVRYTGTSYGDNTETFKVPAYTLYDLMARYDLGEASSALKGTTVQFNVNNLTNKHYVASCGGTSACFYGSGRTMFATVSYSW</sequence>
<dbReference type="NCBIfam" id="TIGR01783">
    <property type="entry name" value="TonB-siderophor"/>
    <property type="match status" value="1"/>
</dbReference>
<accession>A0A7D5STM1</accession>
<gene>
    <name evidence="17" type="ORF">SYMBAF_09040</name>
</gene>
<dbReference type="Pfam" id="PF07715">
    <property type="entry name" value="Plug"/>
    <property type="match status" value="1"/>
</dbReference>
<keyword evidence="6 14" id="KW-0812">Transmembrane</keyword>
<keyword evidence="5" id="KW-0410">Iron transport</keyword>
<keyword evidence="4 14" id="KW-1134">Transmembrane beta strand</keyword>
<keyword evidence="9" id="KW-0406">Ion transport</keyword>
<comment type="subcellular location">
    <subcellularLocation>
        <location evidence="1 14">Cell outer membrane</location>
        <topology evidence="1 14">Multi-pass membrane protein</topology>
    </subcellularLocation>
</comment>
<dbReference type="GO" id="GO:0015891">
    <property type="term" value="P:siderophore transport"/>
    <property type="evidence" value="ECO:0007669"/>
    <property type="project" value="InterPro"/>
</dbReference>
<dbReference type="GO" id="GO:0038023">
    <property type="term" value="F:signaling receptor activity"/>
    <property type="evidence" value="ECO:0007669"/>
    <property type="project" value="InterPro"/>
</dbReference>
<evidence type="ECO:0000256" key="3">
    <source>
        <dbReference type="ARBA" id="ARBA00022448"/>
    </source>
</evidence>